<dbReference type="OrthoDB" id="10005129at2"/>
<organism evidence="2 3">
    <name type="scientific">Candidatus Venteria ishoeyi</name>
    <dbReference type="NCBI Taxonomy" id="1899563"/>
    <lineage>
        <taxon>Bacteria</taxon>
        <taxon>Pseudomonadati</taxon>
        <taxon>Pseudomonadota</taxon>
        <taxon>Gammaproteobacteria</taxon>
        <taxon>Thiotrichales</taxon>
        <taxon>Thiotrichaceae</taxon>
        <taxon>Venteria</taxon>
    </lineage>
</organism>
<evidence type="ECO:0000313" key="2">
    <source>
        <dbReference type="EMBL" id="SEH04721.1"/>
    </source>
</evidence>
<name>A0A1H6F5Q2_9GAMM</name>
<evidence type="ECO:0000256" key="1">
    <source>
        <dbReference type="SAM" id="Phobius"/>
    </source>
</evidence>
<keyword evidence="1" id="KW-1133">Transmembrane helix</keyword>
<feature type="transmembrane region" description="Helical" evidence="1">
    <location>
        <begin position="91"/>
        <end position="111"/>
    </location>
</feature>
<accession>A0A1H6F5Q2</accession>
<gene>
    <name evidence="2" type="ORF">MBHS_00570</name>
</gene>
<proteinExistence type="predicted"/>
<feature type="transmembrane region" description="Helical" evidence="1">
    <location>
        <begin position="34"/>
        <end position="62"/>
    </location>
</feature>
<protein>
    <submittedName>
        <fullName evidence="2">Uncharacterized protein</fullName>
    </submittedName>
</protein>
<dbReference type="AlphaFoldDB" id="A0A1H6F5Q2"/>
<dbReference type="RefSeq" id="WP_103918759.1">
    <property type="nucleotide sequence ID" value="NZ_FMSV02000086.1"/>
</dbReference>
<keyword evidence="3" id="KW-1185">Reference proteome</keyword>
<keyword evidence="1" id="KW-0812">Transmembrane</keyword>
<dbReference type="Proteomes" id="UP000236724">
    <property type="component" value="Unassembled WGS sequence"/>
</dbReference>
<reference evidence="2 3" key="1">
    <citation type="submission" date="2016-10" db="EMBL/GenBank/DDBJ databases">
        <authorList>
            <person name="de Groot N.N."/>
        </authorList>
    </citation>
    <scope>NUCLEOTIDE SEQUENCE [LARGE SCALE GENOMIC DNA]</scope>
    <source>
        <strain evidence="2">MBHS1</strain>
    </source>
</reference>
<keyword evidence="1" id="KW-0472">Membrane</keyword>
<feature type="transmembrane region" description="Helical" evidence="1">
    <location>
        <begin position="221"/>
        <end position="242"/>
    </location>
</feature>
<evidence type="ECO:0000313" key="3">
    <source>
        <dbReference type="Proteomes" id="UP000236724"/>
    </source>
</evidence>
<feature type="transmembrane region" description="Helical" evidence="1">
    <location>
        <begin position="160"/>
        <end position="193"/>
    </location>
</feature>
<dbReference type="EMBL" id="FMSV02000086">
    <property type="protein sequence ID" value="SEH04721.1"/>
    <property type="molecule type" value="Genomic_DNA"/>
</dbReference>
<sequence>MSAGIFSEIGKLYMQAAGNGFYFTGNRSWLGKPFWFLIAIAYGFVLLIVSLIFYLLIVLDWLGNITDTIRKSLLKIIDSNTYKIQNSFFSFLFRPILIALLSPLFLISLLIPKLSSNAASQFVIDEMSGAFNGMGAFKRLNGSVLTAAKNLFHYVANAPILVMPILAIVATLYSIVLICIGLVFAILIPLDWLSNLVESIRRGIVRFINVQQVKIRHHVTAFLFIPIILTILAPVFLFLLLIPKFTSQLDTEV</sequence>